<keyword evidence="2" id="KW-0472">Membrane</keyword>
<keyword evidence="2" id="KW-0812">Transmembrane</keyword>
<feature type="transmembrane region" description="Helical" evidence="2">
    <location>
        <begin position="6"/>
        <end position="29"/>
    </location>
</feature>
<evidence type="ECO:0000313" key="4">
    <source>
        <dbReference type="Proteomes" id="UP001164305"/>
    </source>
</evidence>
<keyword evidence="4" id="KW-1185">Reference proteome</keyword>
<feature type="region of interest" description="Disordered" evidence="1">
    <location>
        <begin position="35"/>
        <end position="76"/>
    </location>
</feature>
<accession>A0ABY6G3G4</accession>
<evidence type="ECO:0000256" key="1">
    <source>
        <dbReference type="SAM" id="MobiDB-lite"/>
    </source>
</evidence>
<dbReference type="RefSeq" id="WP_263594865.1">
    <property type="nucleotide sequence ID" value="NZ_CP107020.1"/>
</dbReference>
<dbReference type="Proteomes" id="UP001164305">
    <property type="component" value="Chromosome"/>
</dbReference>
<evidence type="ECO:0000313" key="3">
    <source>
        <dbReference type="EMBL" id="UYG17657.1"/>
    </source>
</evidence>
<sequence length="76" mass="8209">MTPLISPLVAFYGVGLLVVVAVIVLAVVLGRRANRREGYSSARERTLEAQHRRAQMETEDVDPGIHASAKHGGFAP</sequence>
<proteinExistence type="predicted"/>
<feature type="compositionally biased region" description="Basic and acidic residues" evidence="1">
    <location>
        <begin position="35"/>
        <end position="56"/>
    </location>
</feature>
<name>A0ABY6G3G4_9MICO</name>
<dbReference type="EMBL" id="CP107020">
    <property type="protein sequence ID" value="UYG17657.1"/>
    <property type="molecule type" value="Genomic_DNA"/>
</dbReference>
<reference evidence="3" key="1">
    <citation type="submission" date="2022-10" db="EMBL/GenBank/DDBJ databases">
        <title>Whole-Genome Sequencing of Brachybacterium huguangmaarense BRM-3, Isolated from Betula schmidtii.</title>
        <authorList>
            <person name="Haam D."/>
        </authorList>
    </citation>
    <scope>NUCLEOTIDE SEQUENCE</scope>
    <source>
        <strain evidence="3">BRM-3</strain>
    </source>
</reference>
<keyword evidence="2" id="KW-1133">Transmembrane helix</keyword>
<gene>
    <name evidence="3" type="ORF">BRM3_04330</name>
</gene>
<protein>
    <submittedName>
        <fullName evidence="3">Uncharacterized protein</fullName>
    </submittedName>
</protein>
<organism evidence="3 4">
    <name type="scientific">Brachybacterium huguangmaarense</name>
    <dbReference type="NCBI Taxonomy" id="1652028"/>
    <lineage>
        <taxon>Bacteria</taxon>
        <taxon>Bacillati</taxon>
        <taxon>Actinomycetota</taxon>
        <taxon>Actinomycetes</taxon>
        <taxon>Micrococcales</taxon>
        <taxon>Dermabacteraceae</taxon>
        <taxon>Brachybacterium</taxon>
    </lineage>
</organism>
<evidence type="ECO:0000256" key="2">
    <source>
        <dbReference type="SAM" id="Phobius"/>
    </source>
</evidence>